<evidence type="ECO:0000313" key="17">
    <source>
        <dbReference type="EMBL" id="KAF2609026.1"/>
    </source>
</evidence>
<keyword evidence="13" id="KW-0325">Glycoprotein</keyword>
<reference evidence="17" key="1">
    <citation type="submission" date="2019-12" db="EMBL/GenBank/DDBJ databases">
        <title>Genome sequencing and annotation of Brassica cretica.</title>
        <authorList>
            <person name="Studholme D.J."/>
            <person name="Sarris P.F."/>
        </authorList>
    </citation>
    <scope>NUCLEOTIDE SEQUENCE</scope>
    <source>
        <strain evidence="17">PFS-001/15</strain>
        <tissue evidence="17">Leaf</tissue>
    </source>
</reference>
<evidence type="ECO:0000256" key="14">
    <source>
        <dbReference type="SAM" id="SignalP"/>
    </source>
</evidence>
<feature type="signal peptide" evidence="14">
    <location>
        <begin position="1"/>
        <end position="27"/>
    </location>
</feature>
<dbReference type="AlphaFoldDB" id="A0A8S9LV10"/>
<evidence type="ECO:0000256" key="7">
    <source>
        <dbReference type="ARBA" id="ARBA00022729"/>
    </source>
</evidence>
<dbReference type="GO" id="GO:0005524">
    <property type="term" value="F:ATP binding"/>
    <property type="evidence" value="ECO:0007669"/>
    <property type="project" value="UniProtKB-KW"/>
</dbReference>
<dbReference type="Proteomes" id="UP000712281">
    <property type="component" value="Unassembled WGS sequence"/>
</dbReference>
<evidence type="ECO:0000256" key="13">
    <source>
        <dbReference type="ARBA" id="ARBA00023180"/>
    </source>
</evidence>
<keyword evidence="9" id="KW-0547">Nucleotide-binding</keyword>
<keyword evidence="10" id="KW-0418">Kinase</keyword>
<gene>
    <name evidence="17" type="ORF">F2Q68_00045911</name>
</gene>
<dbReference type="SUPFAM" id="SSF57414">
    <property type="entry name" value="Hairpin loop containing domain-like"/>
    <property type="match status" value="1"/>
</dbReference>
<evidence type="ECO:0000256" key="2">
    <source>
        <dbReference type="ARBA" id="ARBA00022471"/>
    </source>
</evidence>
<keyword evidence="2" id="KW-0713">Self-incompatibility</keyword>
<keyword evidence="3" id="KW-1003">Cell membrane</keyword>
<evidence type="ECO:0000256" key="12">
    <source>
        <dbReference type="ARBA" id="ARBA00023157"/>
    </source>
</evidence>
<dbReference type="Gene3D" id="3.50.4.10">
    <property type="entry name" value="Hepatocyte Growth Factor"/>
    <property type="match status" value="1"/>
</dbReference>
<dbReference type="GO" id="GO:0005886">
    <property type="term" value="C:plasma membrane"/>
    <property type="evidence" value="ECO:0007669"/>
    <property type="project" value="UniProtKB-SubCell"/>
</dbReference>
<dbReference type="SMART" id="SM00473">
    <property type="entry name" value="PAN_AP"/>
    <property type="match status" value="1"/>
</dbReference>
<dbReference type="InterPro" id="IPR001480">
    <property type="entry name" value="Bulb-type_lectin_dom"/>
</dbReference>
<dbReference type="Pfam" id="PF08276">
    <property type="entry name" value="PAN_2"/>
    <property type="match status" value="1"/>
</dbReference>
<dbReference type="SUPFAM" id="SSF51110">
    <property type="entry name" value="alpha-D-mannose-specific plant lectins"/>
    <property type="match status" value="1"/>
</dbReference>
<dbReference type="PROSITE" id="PS50948">
    <property type="entry name" value="PAN"/>
    <property type="match status" value="1"/>
</dbReference>
<evidence type="ECO:0000256" key="1">
    <source>
        <dbReference type="ARBA" id="ARBA00004251"/>
    </source>
</evidence>
<dbReference type="InterPro" id="IPR003609">
    <property type="entry name" value="Pan_app"/>
</dbReference>
<evidence type="ECO:0008006" key="19">
    <source>
        <dbReference type="Google" id="ProtNLM"/>
    </source>
</evidence>
<evidence type="ECO:0000256" key="4">
    <source>
        <dbReference type="ARBA" id="ARBA00022527"/>
    </source>
</evidence>
<evidence type="ECO:0000256" key="11">
    <source>
        <dbReference type="ARBA" id="ARBA00022840"/>
    </source>
</evidence>
<dbReference type="FunFam" id="2.90.10.10:FF:000003">
    <property type="entry name" value="G-type lectin S-receptor-like serine/threonine-protein kinase"/>
    <property type="match status" value="1"/>
</dbReference>
<evidence type="ECO:0000256" key="8">
    <source>
        <dbReference type="ARBA" id="ARBA00022734"/>
    </source>
</evidence>
<dbReference type="CDD" id="cd00028">
    <property type="entry name" value="B_lectin"/>
    <property type="match status" value="1"/>
</dbReference>
<dbReference type="GO" id="GO:0004674">
    <property type="term" value="F:protein serine/threonine kinase activity"/>
    <property type="evidence" value="ECO:0007669"/>
    <property type="project" value="UniProtKB-KW"/>
</dbReference>
<dbReference type="PANTHER" id="PTHR32444">
    <property type="entry name" value="BULB-TYPE LECTIN DOMAIN-CONTAINING PROTEIN"/>
    <property type="match status" value="1"/>
</dbReference>
<dbReference type="Pfam" id="PF01453">
    <property type="entry name" value="B_lectin"/>
    <property type="match status" value="1"/>
</dbReference>
<keyword evidence="6" id="KW-0808">Transferase</keyword>
<evidence type="ECO:0000256" key="9">
    <source>
        <dbReference type="ARBA" id="ARBA00022741"/>
    </source>
</evidence>
<dbReference type="Pfam" id="PF00954">
    <property type="entry name" value="S_locus_glycop"/>
    <property type="match status" value="1"/>
</dbReference>
<dbReference type="GO" id="GO:0031625">
    <property type="term" value="F:ubiquitin protein ligase binding"/>
    <property type="evidence" value="ECO:0007669"/>
    <property type="project" value="UniProtKB-ARBA"/>
</dbReference>
<evidence type="ECO:0000256" key="5">
    <source>
        <dbReference type="ARBA" id="ARBA00022536"/>
    </source>
</evidence>
<comment type="subcellular location">
    <subcellularLocation>
        <location evidence="1">Cell membrane</location>
        <topology evidence="1">Single-pass type I membrane protein</topology>
    </subcellularLocation>
</comment>
<keyword evidence="12" id="KW-1015">Disulfide bond</keyword>
<dbReference type="GO" id="GO:0030246">
    <property type="term" value="F:carbohydrate binding"/>
    <property type="evidence" value="ECO:0007669"/>
    <property type="project" value="UniProtKB-KW"/>
</dbReference>
<dbReference type="Gene3D" id="2.90.10.10">
    <property type="entry name" value="Bulb-type lectin domain"/>
    <property type="match status" value="1"/>
</dbReference>
<keyword evidence="3" id="KW-0472">Membrane</keyword>
<name>A0A8S9LV10_BRACR</name>
<organism evidence="17 18">
    <name type="scientific">Brassica cretica</name>
    <name type="common">Mustard</name>
    <dbReference type="NCBI Taxonomy" id="69181"/>
    <lineage>
        <taxon>Eukaryota</taxon>
        <taxon>Viridiplantae</taxon>
        <taxon>Streptophyta</taxon>
        <taxon>Embryophyta</taxon>
        <taxon>Tracheophyta</taxon>
        <taxon>Spermatophyta</taxon>
        <taxon>Magnoliopsida</taxon>
        <taxon>eudicotyledons</taxon>
        <taxon>Gunneridae</taxon>
        <taxon>Pentapetalae</taxon>
        <taxon>rosids</taxon>
        <taxon>malvids</taxon>
        <taxon>Brassicales</taxon>
        <taxon>Brassicaceae</taxon>
        <taxon>Brassiceae</taxon>
        <taxon>Brassica</taxon>
    </lineage>
</organism>
<dbReference type="PANTHER" id="PTHR32444:SF251">
    <property type="entry name" value="INACTIVE G-TYPE LECTIN S-RECEPTOR-LIKE SERINE_THREONINE-PROTEIN KINASE SRK-RELATED"/>
    <property type="match status" value="1"/>
</dbReference>
<accession>A0A8S9LV10</accession>
<dbReference type="InterPro" id="IPR036426">
    <property type="entry name" value="Bulb-type_lectin_dom_sf"/>
</dbReference>
<proteinExistence type="predicted"/>
<evidence type="ECO:0000256" key="3">
    <source>
        <dbReference type="ARBA" id="ARBA00022475"/>
    </source>
</evidence>
<dbReference type="GO" id="GO:0060320">
    <property type="term" value="P:rejection of self pollen"/>
    <property type="evidence" value="ECO:0007669"/>
    <property type="project" value="UniProtKB-KW"/>
</dbReference>
<keyword evidence="8" id="KW-0430">Lectin</keyword>
<dbReference type="PROSITE" id="PS50927">
    <property type="entry name" value="BULB_LECTIN"/>
    <property type="match status" value="1"/>
</dbReference>
<keyword evidence="7 14" id="KW-0732">Signal</keyword>
<evidence type="ECO:0000256" key="6">
    <source>
        <dbReference type="ARBA" id="ARBA00022679"/>
    </source>
</evidence>
<evidence type="ECO:0000256" key="10">
    <source>
        <dbReference type="ARBA" id="ARBA00022777"/>
    </source>
</evidence>
<dbReference type="CDD" id="cd01098">
    <property type="entry name" value="PAN_AP_plant"/>
    <property type="match status" value="1"/>
</dbReference>
<feature type="chain" id="PRO_5035943943" description="S-locus glycoprotein" evidence="14">
    <location>
        <begin position="28"/>
        <end position="357"/>
    </location>
</feature>
<dbReference type="EMBL" id="QGKW02000276">
    <property type="protein sequence ID" value="KAF2609026.1"/>
    <property type="molecule type" value="Genomic_DNA"/>
</dbReference>
<sequence length="357" mass="40179">MRSVPNYPHPYILIFVFILFPALGVSASTLSATESLTISSNKTIISHSELFELGFFTPASSSRWYLGIWYKKIPTRTYVWVANRDTPLSHSNGSLKISNNNLVIFDHSNKPVWSTNLTGGNVRSPVVAELLYNGNFVLRDSNNNEYLWQSFHFPTDTLLPDMKLGWDLKSGRNRFLRSRKAPDDPSSGDYSTKFETRGFPEVYVCNKESIVYRSGPWDGIRFNGIPECGSYGYCDSNTSPVCNCIHGFKPRNKWDLRDDFDGCVRKTRLTCDGTDGFVRLKNMKLPDTTKTIVDRGIGIEECEARCLKHCNCTAFANTDIRNGGSGCVIWNGDMLDIRYFAEGGQDLYVRLAAADLG</sequence>
<feature type="domain" description="Bulb-type lectin" evidence="15">
    <location>
        <begin position="29"/>
        <end position="151"/>
    </location>
</feature>
<dbReference type="InterPro" id="IPR000858">
    <property type="entry name" value="S_locus_glycoprot_dom"/>
</dbReference>
<keyword evidence="5" id="KW-0245">EGF-like domain</keyword>
<keyword evidence="4" id="KW-0723">Serine/threonine-protein kinase</keyword>
<evidence type="ECO:0000259" key="16">
    <source>
        <dbReference type="PROSITE" id="PS50948"/>
    </source>
</evidence>
<protein>
    <recommendedName>
        <fullName evidence="19">S-locus glycoprotein</fullName>
    </recommendedName>
</protein>
<dbReference type="SMART" id="SM00108">
    <property type="entry name" value="B_lectin"/>
    <property type="match status" value="1"/>
</dbReference>
<evidence type="ECO:0000259" key="15">
    <source>
        <dbReference type="PROSITE" id="PS50927"/>
    </source>
</evidence>
<feature type="domain" description="Apple" evidence="16">
    <location>
        <begin position="271"/>
        <end position="352"/>
    </location>
</feature>
<evidence type="ECO:0000313" key="18">
    <source>
        <dbReference type="Proteomes" id="UP000712281"/>
    </source>
</evidence>
<keyword evidence="11" id="KW-0067">ATP-binding</keyword>
<comment type="caution">
    <text evidence="17">The sequence shown here is derived from an EMBL/GenBank/DDBJ whole genome shotgun (WGS) entry which is preliminary data.</text>
</comment>